<organism evidence="1">
    <name type="scientific">Lotharella oceanica</name>
    <dbReference type="NCBI Taxonomy" id="641309"/>
    <lineage>
        <taxon>Eukaryota</taxon>
        <taxon>Sar</taxon>
        <taxon>Rhizaria</taxon>
        <taxon>Cercozoa</taxon>
        <taxon>Chlorarachniophyceae</taxon>
        <taxon>Lotharella</taxon>
    </lineage>
</organism>
<sequence>MNAEQKLAQMKAKVATQMMRAVKDTEKAIDDEIETLENLNKTDLENIRRKRIIEMKKKAEKMAQWRQKGHGTYTELADQKQWFEEVKANERTICLFYRNTTNASDKYTQILDKHLQQLAQKHMETRFLKINAEKSPFLAQKLNIVLLPTILCTKDNFTHDRIEGFDPLGGTESFTTETLRARLGKKKNIDFDPLVDKPLANAKRMYHTSTSNKTGKSIYASKLAQLGDDDDWDDISD</sequence>
<dbReference type="InterPro" id="IPR036249">
    <property type="entry name" value="Thioredoxin-like_sf"/>
</dbReference>
<dbReference type="SUPFAM" id="SSF52833">
    <property type="entry name" value="Thioredoxin-like"/>
    <property type="match status" value="1"/>
</dbReference>
<accession>A0A7S2TIC8</accession>
<dbReference type="CDD" id="cd02989">
    <property type="entry name" value="Phd_like_TxnDC9"/>
    <property type="match status" value="1"/>
</dbReference>
<reference evidence="1" key="1">
    <citation type="submission" date="2021-01" db="EMBL/GenBank/DDBJ databases">
        <authorList>
            <person name="Corre E."/>
            <person name="Pelletier E."/>
            <person name="Niang G."/>
            <person name="Scheremetjew M."/>
            <person name="Finn R."/>
            <person name="Kale V."/>
            <person name="Holt S."/>
            <person name="Cochrane G."/>
            <person name="Meng A."/>
            <person name="Brown T."/>
            <person name="Cohen L."/>
        </authorList>
    </citation>
    <scope>NUCLEOTIDE SEQUENCE</scope>
    <source>
        <strain evidence="1">CCMP622</strain>
    </source>
</reference>
<gene>
    <name evidence="1" type="ORF">LSP00402_LOCUS2743</name>
</gene>
<evidence type="ECO:0000313" key="1">
    <source>
        <dbReference type="EMBL" id="CAD9749492.1"/>
    </source>
</evidence>
<dbReference type="PANTHER" id="PTHR21148">
    <property type="entry name" value="THIOREDOXIN DOMAIN-CONTAINING PROTEIN 9"/>
    <property type="match status" value="1"/>
</dbReference>
<dbReference type="Gene3D" id="3.40.30.10">
    <property type="entry name" value="Glutaredoxin"/>
    <property type="match status" value="1"/>
</dbReference>
<name>A0A7S2TIC8_9EUKA</name>
<proteinExistence type="predicted"/>
<protein>
    <recommendedName>
        <fullName evidence="2">Thioredoxin domain-containing protein</fullName>
    </recommendedName>
</protein>
<evidence type="ECO:0008006" key="2">
    <source>
        <dbReference type="Google" id="ProtNLM"/>
    </source>
</evidence>
<dbReference type="EMBL" id="HBHP01004371">
    <property type="protein sequence ID" value="CAD9749492.1"/>
    <property type="molecule type" value="Transcribed_RNA"/>
</dbReference>
<dbReference type="AlphaFoldDB" id="A0A7S2TIC8"/>